<accession>A0A0A8ZQJ2</accession>
<sequence>MHELDDWLKMAVDLVRKIRIVAQNLLDLKMLV</sequence>
<dbReference type="EMBL" id="GBRH01256231">
    <property type="protein sequence ID" value="JAD41664.1"/>
    <property type="molecule type" value="Transcribed_RNA"/>
</dbReference>
<protein>
    <submittedName>
        <fullName evidence="1">Uncharacterized protein</fullName>
    </submittedName>
</protein>
<reference evidence="1" key="2">
    <citation type="journal article" date="2015" name="Data Brief">
        <title>Shoot transcriptome of the giant reed, Arundo donax.</title>
        <authorList>
            <person name="Barrero R.A."/>
            <person name="Guerrero F.D."/>
            <person name="Moolhuijzen P."/>
            <person name="Goolsby J.A."/>
            <person name="Tidwell J."/>
            <person name="Bellgard S.E."/>
            <person name="Bellgard M.I."/>
        </authorList>
    </citation>
    <scope>NUCLEOTIDE SEQUENCE</scope>
    <source>
        <tissue evidence="1">Shoot tissue taken approximately 20 cm above the soil surface</tissue>
    </source>
</reference>
<reference evidence="1" key="1">
    <citation type="submission" date="2014-09" db="EMBL/GenBank/DDBJ databases">
        <authorList>
            <person name="Magalhaes I.L.F."/>
            <person name="Oliveira U."/>
            <person name="Santos F.R."/>
            <person name="Vidigal T.H.D.A."/>
            <person name="Brescovit A.D."/>
            <person name="Santos A.J."/>
        </authorList>
    </citation>
    <scope>NUCLEOTIDE SEQUENCE</scope>
    <source>
        <tissue evidence="1">Shoot tissue taken approximately 20 cm above the soil surface</tissue>
    </source>
</reference>
<evidence type="ECO:0000313" key="1">
    <source>
        <dbReference type="EMBL" id="JAD41664.1"/>
    </source>
</evidence>
<proteinExistence type="predicted"/>
<organism evidence="1">
    <name type="scientific">Arundo donax</name>
    <name type="common">Giant reed</name>
    <name type="synonym">Donax arundinaceus</name>
    <dbReference type="NCBI Taxonomy" id="35708"/>
    <lineage>
        <taxon>Eukaryota</taxon>
        <taxon>Viridiplantae</taxon>
        <taxon>Streptophyta</taxon>
        <taxon>Embryophyta</taxon>
        <taxon>Tracheophyta</taxon>
        <taxon>Spermatophyta</taxon>
        <taxon>Magnoliopsida</taxon>
        <taxon>Liliopsida</taxon>
        <taxon>Poales</taxon>
        <taxon>Poaceae</taxon>
        <taxon>PACMAD clade</taxon>
        <taxon>Arundinoideae</taxon>
        <taxon>Arundineae</taxon>
        <taxon>Arundo</taxon>
    </lineage>
</organism>
<name>A0A0A8ZQJ2_ARUDO</name>
<dbReference type="AlphaFoldDB" id="A0A0A8ZQJ2"/>